<dbReference type="SUPFAM" id="SSF57850">
    <property type="entry name" value="RING/U-box"/>
    <property type="match status" value="1"/>
</dbReference>
<evidence type="ECO:0000256" key="1">
    <source>
        <dbReference type="ARBA" id="ARBA00022723"/>
    </source>
</evidence>
<evidence type="ECO:0000259" key="8">
    <source>
        <dbReference type="PROSITE" id="PS50188"/>
    </source>
</evidence>
<dbReference type="InterPro" id="IPR001841">
    <property type="entry name" value="Znf_RING"/>
</dbReference>
<evidence type="ECO:0000259" key="6">
    <source>
        <dbReference type="PROSITE" id="PS50089"/>
    </source>
</evidence>
<evidence type="ECO:0000256" key="4">
    <source>
        <dbReference type="PROSITE-ProRule" id="PRU00024"/>
    </source>
</evidence>
<dbReference type="Proteomes" id="UP000257200">
    <property type="component" value="Unplaced"/>
</dbReference>
<keyword evidence="2 4" id="KW-0863">Zinc-finger</keyword>
<dbReference type="PROSITE" id="PS50089">
    <property type="entry name" value="ZF_RING_2"/>
    <property type="match status" value="1"/>
</dbReference>
<dbReference type="Pfam" id="PF13765">
    <property type="entry name" value="PRY"/>
    <property type="match status" value="1"/>
</dbReference>
<sequence length="401" mass="46249">MATGTFKAEIDFSCPICQDIFRNPVMLSCSHSFCKACLLRWWSEKKIHKCPVCKRRSSKSDPPCNLSLKNVCEAFIQEQQKASSRPEVLCSLHSEVLKFFCLDHQQPVCVVCRDSKTHSYHRFGPIDEAAEDYRRALRNLLKPLRDKLEHFHKVKLIWNDSAKLIKEQAQQTEKLIQEQFEKLHQFLEREEATRIYAVRKEEEQKSQMMKTRIEDLSREISAVEETIRATEEELRAEDVAFLHKYMTAVGRIQQRPLPDDPQLESGALVDVAKHLGNLSFKVWNKMKHKVSYSPVILDLNTAEPNLRLSPDLTVVIHQGKKCRAPKNPERFEDYFTVLGSEGFDSGTHSWIVDVGNNADWAVGVIGESVQRMAEIQTGYWRVQRNVSSNHHSCVLMLHCVS</sequence>
<feature type="domain" description="RING-type" evidence="6">
    <location>
        <begin position="14"/>
        <end position="54"/>
    </location>
</feature>
<dbReference type="InterPro" id="IPR017907">
    <property type="entry name" value="Znf_RING_CS"/>
</dbReference>
<evidence type="ECO:0000256" key="5">
    <source>
        <dbReference type="SAM" id="Coils"/>
    </source>
</evidence>
<evidence type="ECO:0000256" key="3">
    <source>
        <dbReference type="ARBA" id="ARBA00022833"/>
    </source>
</evidence>
<dbReference type="SMART" id="SM00184">
    <property type="entry name" value="RING"/>
    <property type="match status" value="1"/>
</dbReference>
<dbReference type="PANTHER" id="PTHR24103">
    <property type="entry name" value="E3 UBIQUITIN-PROTEIN LIGASE TRIM"/>
    <property type="match status" value="1"/>
</dbReference>
<dbReference type="InterPro" id="IPR003879">
    <property type="entry name" value="Butyrophylin_SPRY"/>
</dbReference>
<dbReference type="PROSITE" id="PS50188">
    <property type="entry name" value="B302_SPRY"/>
    <property type="match status" value="1"/>
</dbReference>
<dbReference type="PROSITE" id="PS50119">
    <property type="entry name" value="ZF_BBOX"/>
    <property type="match status" value="1"/>
</dbReference>
<proteinExistence type="predicted"/>
<keyword evidence="10" id="KW-1185">Reference proteome</keyword>
<feature type="coiled-coil region" evidence="5">
    <location>
        <begin position="162"/>
        <end position="233"/>
    </location>
</feature>
<dbReference type="AlphaFoldDB" id="A0A3Q1EST9"/>
<feature type="domain" description="B box-type" evidence="7">
    <location>
        <begin position="85"/>
        <end position="126"/>
    </location>
</feature>
<dbReference type="GO" id="GO:0004842">
    <property type="term" value="F:ubiquitin-protein transferase activity"/>
    <property type="evidence" value="ECO:0007669"/>
    <property type="project" value="InterPro"/>
</dbReference>
<protein>
    <submittedName>
        <fullName evidence="9">Uncharacterized protein</fullName>
    </submittedName>
</protein>
<dbReference type="SMART" id="SM00504">
    <property type="entry name" value="Ubox"/>
    <property type="match status" value="1"/>
</dbReference>
<dbReference type="Gene3D" id="2.60.120.920">
    <property type="match status" value="1"/>
</dbReference>
<dbReference type="SUPFAM" id="SSF57845">
    <property type="entry name" value="B-box zinc-binding domain"/>
    <property type="match status" value="1"/>
</dbReference>
<name>A0A3Q1EST9_9TELE</name>
<dbReference type="SMART" id="SM00336">
    <property type="entry name" value="BBOX"/>
    <property type="match status" value="1"/>
</dbReference>
<dbReference type="Gene3D" id="3.30.40.10">
    <property type="entry name" value="Zinc/RING finger domain, C3HC4 (zinc finger)"/>
    <property type="match status" value="1"/>
</dbReference>
<keyword evidence="5" id="KW-0175">Coiled coil</keyword>
<dbReference type="InterPro" id="IPR043136">
    <property type="entry name" value="B30.2/SPRY_sf"/>
</dbReference>
<dbReference type="InterPro" id="IPR006574">
    <property type="entry name" value="PRY"/>
</dbReference>
<reference evidence="9" key="1">
    <citation type="submission" date="2025-08" db="UniProtKB">
        <authorList>
            <consortium name="Ensembl"/>
        </authorList>
    </citation>
    <scope>IDENTIFICATION</scope>
</reference>
<evidence type="ECO:0000259" key="7">
    <source>
        <dbReference type="PROSITE" id="PS50119"/>
    </source>
</evidence>
<dbReference type="GO" id="GO:0016567">
    <property type="term" value="P:protein ubiquitination"/>
    <property type="evidence" value="ECO:0007669"/>
    <property type="project" value="InterPro"/>
</dbReference>
<dbReference type="GeneTree" id="ENSGT00970000193381"/>
<dbReference type="InterPro" id="IPR000315">
    <property type="entry name" value="Znf_B-box"/>
</dbReference>
<evidence type="ECO:0000313" key="9">
    <source>
        <dbReference type="Ensembl" id="ENSAPOP00000007153.1"/>
    </source>
</evidence>
<dbReference type="SMART" id="SM00589">
    <property type="entry name" value="PRY"/>
    <property type="match status" value="1"/>
</dbReference>
<dbReference type="PRINTS" id="PR01407">
    <property type="entry name" value="BUTYPHLNCDUF"/>
</dbReference>
<dbReference type="GO" id="GO:0008270">
    <property type="term" value="F:zinc ion binding"/>
    <property type="evidence" value="ECO:0007669"/>
    <property type="project" value="UniProtKB-KW"/>
</dbReference>
<dbReference type="InterPro" id="IPR013320">
    <property type="entry name" value="ConA-like_dom_sf"/>
</dbReference>
<dbReference type="InterPro" id="IPR050143">
    <property type="entry name" value="TRIM/RBCC"/>
</dbReference>
<dbReference type="PROSITE" id="PS00518">
    <property type="entry name" value="ZF_RING_1"/>
    <property type="match status" value="1"/>
</dbReference>
<dbReference type="InterPro" id="IPR003613">
    <property type="entry name" value="Ubox_domain"/>
</dbReference>
<keyword evidence="1" id="KW-0479">Metal-binding</keyword>
<reference evidence="9" key="2">
    <citation type="submission" date="2025-09" db="UniProtKB">
        <authorList>
            <consortium name="Ensembl"/>
        </authorList>
    </citation>
    <scope>IDENTIFICATION</scope>
</reference>
<feature type="domain" description="B30.2/SPRY" evidence="8">
    <location>
        <begin position="275"/>
        <end position="401"/>
    </location>
</feature>
<dbReference type="Gene3D" id="3.30.160.60">
    <property type="entry name" value="Classic Zinc Finger"/>
    <property type="match status" value="1"/>
</dbReference>
<dbReference type="InterPro" id="IPR027370">
    <property type="entry name" value="Znf-RING_euk"/>
</dbReference>
<dbReference type="InterPro" id="IPR013083">
    <property type="entry name" value="Znf_RING/FYVE/PHD"/>
</dbReference>
<evidence type="ECO:0000256" key="2">
    <source>
        <dbReference type="ARBA" id="ARBA00022771"/>
    </source>
</evidence>
<organism evidence="9 10">
    <name type="scientific">Acanthochromis polyacanthus</name>
    <name type="common">spiny chromis</name>
    <dbReference type="NCBI Taxonomy" id="80966"/>
    <lineage>
        <taxon>Eukaryota</taxon>
        <taxon>Metazoa</taxon>
        <taxon>Chordata</taxon>
        <taxon>Craniata</taxon>
        <taxon>Vertebrata</taxon>
        <taxon>Euteleostomi</taxon>
        <taxon>Actinopterygii</taxon>
        <taxon>Neopterygii</taxon>
        <taxon>Teleostei</taxon>
        <taxon>Neoteleostei</taxon>
        <taxon>Acanthomorphata</taxon>
        <taxon>Ovalentaria</taxon>
        <taxon>Pomacentridae</taxon>
        <taxon>Acanthochromis</taxon>
    </lineage>
</organism>
<dbReference type="InParanoid" id="A0A3Q1EST9"/>
<dbReference type="SUPFAM" id="SSF49899">
    <property type="entry name" value="Concanavalin A-like lectins/glucanases"/>
    <property type="match status" value="1"/>
</dbReference>
<dbReference type="STRING" id="80966.ENSAPOP00000007153"/>
<dbReference type="Pfam" id="PF00643">
    <property type="entry name" value="zf-B_box"/>
    <property type="match status" value="1"/>
</dbReference>
<dbReference type="InterPro" id="IPR001870">
    <property type="entry name" value="B30.2/SPRY"/>
</dbReference>
<accession>A0A3Q1EST9</accession>
<dbReference type="Pfam" id="PF13445">
    <property type="entry name" value="zf-RING_UBOX"/>
    <property type="match status" value="1"/>
</dbReference>
<dbReference type="Ensembl" id="ENSAPOT00000005432.1">
    <property type="protein sequence ID" value="ENSAPOP00000007153.1"/>
    <property type="gene ID" value="ENSAPOG00000009097.1"/>
</dbReference>
<evidence type="ECO:0000313" key="10">
    <source>
        <dbReference type="Proteomes" id="UP000257200"/>
    </source>
</evidence>
<keyword evidence="3" id="KW-0862">Zinc</keyword>